<organism evidence="2 3">
    <name type="scientific">Chryseobacterium defluvii</name>
    <dbReference type="NCBI Taxonomy" id="160396"/>
    <lineage>
        <taxon>Bacteria</taxon>
        <taxon>Pseudomonadati</taxon>
        <taxon>Bacteroidota</taxon>
        <taxon>Flavobacteriia</taxon>
        <taxon>Flavobacteriales</taxon>
        <taxon>Weeksellaceae</taxon>
        <taxon>Chryseobacterium group</taxon>
        <taxon>Chryseobacterium</taxon>
    </lineage>
</organism>
<accession>A0A840KDI9</accession>
<proteinExistence type="predicted"/>
<protein>
    <recommendedName>
        <fullName evidence="4">YcxB-like protein</fullName>
    </recommendedName>
</protein>
<feature type="transmembrane region" description="Helical" evidence="1">
    <location>
        <begin position="38"/>
        <end position="54"/>
    </location>
</feature>
<keyword evidence="1" id="KW-0472">Membrane</keyword>
<dbReference type="EMBL" id="JACHLE010000001">
    <property type="protein sequence ID" value="MBB4806058.1"/>
    <property type="molecule type" value="Genomic_DNA"/>
</dbReference>
<keyword evidence="1" id="KW-1133">Transmembrane helix</keyword>
<reference evidence="2 3" key="1">
    <citation type="submission" date="2020-08" db="EMBL/GenBank/DDBJ databases">
        <title>Functional genomics of gut bacteria from endangered species of beetles.</title>
        <authorList>
            <person name="Carlos-Shanley C."/>
        </authorList>
    </citation>
    <scope>NUCLEOTIDE SEQUENCE [LARGE SCALE GENOMIC DNA]</scope>
    <source>
        <strain evidence="2 3">S00151</strain>
    </source>
</reference>
<evidence type="ECO:0008006" key="4">
    <source>
        <dbReference type="Google" id="ProtNLM"/>
    </source>
</evidence>
<dbReference type="Proteomes" id="UP000592180">
    <property type="component" value="Unassembled WGS sequence"/>
</dbReference>
<comment type="caution">
    <text evidence="2">The sequence shown here is derived from an EMBL/GenBank/DDBJ whole genome shotgun (WGS) entry which is preliminary data.</text>
</comment>
<keyword evidence="1" id="KW-0812">Transmembrane</keyword>
<gene>
    <name evidence="2" type="ORF">HNP38_001330</name>
</gene>
<feature type="transmembrane region" description="Helical" evidence="1">
    <location>
        <begin position="66"/>
        <end position="88"/>
    </location>
</feature>
<keyword evidence="3" id="KW-1185">Reference proteome</keyword>
<evidence type="ECO:0000313" key="2">
    <source>
        <dbReference type="EMBL" id="MBB4806058.1"/>
    </source>
</evidence>
<dbReference type="AlphaFoldDB" id="A0A840KDI9"/>
<dbReference type="RefSeq" id="WP_184186346.1">
    <property type="nucleotide sequence ID" value="NZ_JACHLE010000001.1"/>
</dbReference>
<evidence type="ECO:0000313" key="3">
    <source>
        <dbReference type="Proteomes" id="UP000592180"/>
    </source>
</evidence>
<name>A0A840KDI9_9FLAO</name>
<sequence>MNEEKVIKLKTDRRIFEEIYFNGNQASLLLSPTTKGKTTTTLIIGAILLAALILKNRLGEENLGILYFLSFLFLLCVIFLSVSVNNVVRWKKGVEQYLKSVEASKSYEIRFNNESFEINMDDQKESSLWKDFETADINDDYVSLEGKYNYMFPKKSMSTDDYIMLTAAIRKNFKE</sequence>
<evidence type="ECO:0000256" key="1">
    <source>
        <dbReference type="SAM" id="Phobius"/>
    </source>
</evidence>